<dbReference type="PANTHER" id="PTHR33748:SF5">
    <property type="entry name" value="GROUND-LIKE DOMAIN-CONTAINING PROTEIN"/>
    <property type="match status" value="1"/>
</dbReference>
<feature type="compositionally biased region" description="Pro residues" evidence="1">
    <location>
        <begin position="375"/>
        <end position="401"/>
    </location>
</feature>
<feature type="transmembrane region" description="Helical" evidence="2">
    <location>
        <begin position="281"/>
        <end position="307"/>
    </location>
</feature>
<feature type="region of interest" description="Disordered" evidence="1">
    <location>
        <begin position="472"/>
        <end position="492"/>
    </location>
</feature>
<reference evidence="3 4" key="1">
    <citation type="submission" date="2024-10" db="EMBL/GenBank/DDBJ databases">
        <authorList>
            <person name="Kim D."/>
        </authorList>
    </citation>
    <scope>NUCLEOTIDE SEQUENCE [LARGE SCALE GENOMIC DNA]</scope>
    <source>
        <strain evidence="3">BH-2024</strain>
    </source>
</reference>
<feature type="compositionally biased region" description="Basic and acidic residues" evidence="1">
    <location>
        <begin position="434"/>
        <end position="443"/>
    </location>
</feature>
<evidence type="ECO:0000313" key="4">
    <source>
        <dbReference type="Proteomes" id="UP001620626"/>
    </source>
</evidence>
<dbReference type="EMBL" id="JBICBT010000935">
    <property type="protein sequence ID" value="KAL3092053.1"/>
    <property type="molecule type" value="Genomic_DNA"/>
</dbReference>
<gene>
    <name evidence="3" type="ORF">niasHT_022986</name>
</gene>
<sequence>MTISTALAKNGTQRTARPTRLLGDIRRGGLCWDGGECCGVPRKSSEDTQHGPSLKALVLRNPSKPNHSPNSPAAVMECVRHLLHLLLLLTFSGQLFVTLADLYDDYEQCKASGHFGAEDGSPSLVCDSEGRLTPQALAQLNGILTDMGRDTGCQCADGCDGKPFSVRLLVTSGERVEQSGGTTALNETAERIWDSEGMGTEQCDNGMLMLYIRDQKRMVTFQGHRRLQIYSDRDIDNLHELTSRANRSGAAEALISLNSDAEAQQKAEDEQNTAPIVGLSVALALTFFTLFCLLCILAVKCCSIYCCQQKRKRNKAKYYLDPALMANYKSIEPIYIVTPNANSGGFGGAAAFAPQSGTSLYGTATFPRHAGRSFSPPPPGMLFGRPPPPPHGVPFHAPPPRSRSATPTSTQRSRRTQNASGGGGVQSMHNTPEPNKRDKIDRTMTVRSNATYYTATNANPSPENLLVATKKPFSHPQHASTSTNRERNRKYRQERNSLADELERQWRNIHFEWRRRNNGI</sequence>
<evidence type="ECO:0000313" key="3">
    <source>
        <dbReference type="EMBL" id="KAL3092053.1"/>
    </source>
</evidence>
<evidence type="ECO:0000256" key="2">
    <source>
        <dbReference type="SAM" id="Phobius"/>
    </source>
</evidence>
<keyword evidence="2" id="KW-0472">Membrane</keyword>
<dbReference type="PANTHER" id="PTHR33748">
    <property type="entry name" value="PROTEIN CBG04600"/>
    <property type="match status" value="1"/>
</dbReference>
<dbReference type="Proteomes" id="UP001620626">
    <property type="component" value="Unassembled WGS sequence"/>
</dbReference>
<protein>
    <submittedName>
        <fullName evidence="3">Uncharacterized protein</fullName>
    </submittedName>
</protein>
<dbReference type="AlphaFoldDB" id="A0ABD2JN72"/>
<comment type="caution">
    <text evidence="3">The sequence shown here is derived from an EMBL/GenBank/DDBJ whole genome shotgun (WGS) entry which is preliminary data.</text>
</comment>
<organism evidence="3 4">
    <name type="scientific">Heterodera trifolii</name>
    <dbReference type="NCBI Taxonomy" id="157864"/>
    <lineage>
        <taxon>Eukaryota</taxon>
        <taxon>Metazoa</taxon>
        <taxon>Ecdysozoa</taxon>
        <taxon>Nematoda</taxon>
        <taxon>Chromadorea</taxon>
        <taxon>Rhabditida</taxon>
        <taxon>Tylenchina</taxon>
        <taxon>Tylenchomorpha</taxon>
        <taxon>Tylenchoidea</taxon>
        <taxon>Heteroderidae</taxon>
        <taxon>Heteroderinae</taxon>
        <taxon>Heterodera</taxon>
    </lineage>
</organism>
<proteinExistence type="predicted"/>
<accession>A0ABD2JN72</accession>
<dbReference type="Gene3D" id="3.10.310.50">
    <property type="match status" value="1"/>
</dbReference>
<keyword evidence="2" id="KW-0812">Transmembrane</keyword>
<keyword evidence="2" id="KW-1133">Transmembrane helix</keyword>
<name>A0ABD2JN72_9BILA</name>
<evidence type="ECO:0000256" key="1">
    <source>
        <dbReference type="SAM" id="MobiDB-lite"/>
    </source>
</evidence>
<keyword evidence="4" id="KW-1185">Reference proteome</keyword>
<feature type="region of interest" description="Disordered" evidence="1">
    <location>
        <begin position="368"/>
        <end position="443"/>
    </location>
</feature>
<feature type="compositionally biased region" description="Low complexity" evidence="1">
    <location>
        <begin position="402"/>
        <end position="411"/>
    </location>
</feature>